<dbReference type="GO" id="GO:0016020">
    <property type="term" value="C:membrane"/>
    <property type="evidence" value="ECO:0007669"/>
    <property type="project" value="InterPro"/>
</dbReference>
<dbReference type="RefSeq" id="WP_146795318.1">
    <property type="nucleotide sequence ID" value="NZ_BJUU01000013.1"/>
</dbReference>
<dbReference type="SMART" id="SM00382">
    <property type="entry name" value="AAA"/>
    <property type="match status" value="1"/>
</dbReference>
<dbReference type="Proteomes" id="UP000321749">
    <property type="component" value="Unassembled WGS sequence"/>
</dbReference>
<evidence type="ECO:0000256" key="2">
    <source>
        <dbReference type="ARBA" id="ARBA00022448"/>
    </source>
</evidence>
<dbReference type="InterPro" id="IPR029439">
    <property type="entry name" value="Wzt_C"/>
</dbReference>
<feature type="domain" description="ABC transporter" evidence="5">
    <location>
        <begin position="6"/>
        <end position="247"/>
    </location>
</feature>
<dbReference type="AlphaFoldDB" id="A0AA87RMD9"/>
<dbReference type="SUPFAM" id="SSF52540">
    <property type="entry name" value="P-loop containing nucleoside triphosphate hydrolases"/>
    <property type="match status" value="1"/>
</dbReference>
<evidence type="ECO:0000313" key="6">
    <source>
        <dbReference type="EMBL" id="GEK80757.1"/>
    </source>
</evidence>
<dbReference type="Gene3D" id="2.70.50.60">
    <property type="entry name" value="abc- transporter (atp binding component) like domain"/>
    <property type="match status" value="1"/>
</dbReference>
<keyword evidence="2" id="KW-0813">Transport</keyword>
<dbReference type="EMBL" id="BJUU01000013">
    <property type="protein sequence ID" value="GEK80757.1"/>
    <property type="molecule type" value="Genomic_DNA"/>
</dbReference>
<dbReference type="PANTHER" id="PTHR46743:SF2">
    <property type="entry name" value="TEICHOIC ACIDS EXPORT ATP-BINDING PROTEIN TAGH"/>
    <property type="match status" value="1"/>
</dbReference>
<sequence>MSGNAVEVRNVSKTFRVYHDRNQSIKATVLKGGRAKYEEFWALRDVSLDVQQGETFGLLGLNGSGKSTLLKCIAGILQPNTGTVASRGRMAAMLEVGSGFHPELTGRENIYLNAAILGMSDSEVDRKLDSMIEFAGVERFIDHPVKNYSSGMYVRLGFAVAIHTEPDLMLVDEVLAVGDKDFQAKCLQKFDDLKAEGKTVVVVSHSMGTMRTFCDRAAWLENGELQAVGTASDIVDRYTGEAERPVDLGDGIKRFGSGEVQFTDIELLREDGTPLDAVDPTRPVTVRLSFLAHEPIERPDFAISIRDAQQTAVFNITGHDREWLPERLPAGHGSVDIRIASLPVRAGGYHVVADVRAEGAEIPADKVWGAKRFGVNHGGHSTSGGTLYLPSGFESLRSGDDTATGTLRLMPS</sequence>
<reference evidence="6 7" key="1">
    <citation type="submission" date="2019-07" db="EMBL/GenBank/DDBJ databases">
        <title>Whole genome shotgun sequence of Agrococcus baldri NBRC 103055.</title>
        <authorList>
            <person name="Hosoyama A."/>
            <person name="Uohara A."/>
            <person name="Ohji S."/>
            <person name="Ichikawa N."/>
        </authorList>
    </citation>
    <scope>NUCLEOTIDE SEQUENCE [LARGE SCALE GENOMIC DNA]</scope>
    <source>
        <strain evidence="6 7">NBRC 103055</strain>
    </source>
</reference>
<comment type="similarity">
    <text evidence="1">Belongs to the ABC transporter superfamily.</text>
</comment>
<dbReference type="InterPro" id="IPR003439">
    <property type="entry name" value="ABC_transporter-like_ATP-bd"/>
</dbReference>
<dbReference type="GO" id="GO:0140359">
    <property type="term" value="F:ABC-type transporter activity"/>
    <property type="evidence" value="ECO:0007669"/>
    <property type="project" value="InterPro"/>
</dbReference>
<evidence type="ECO:0000256" key="3">
    <source>
        <dbReference type="ARBA" id="ARBA00022741"/>
    </source>
</evidence>
<name>A0AA87RMD9_9MICO</name>
<evidence type="ECO:0000259" key="5">
    <source>
        <dbReference type="PROSITE" id="PS50893"/>
    </source>
</evidence>
<dbReference type="InterPro" id="IPR050683">
    <property type="entry name" value="Bact_Polysacc_Export_ATP-bd"/>
</dbReference>
<dbReference type="Gene3D" id="3.40.50.300">
    <property type="entry name" value="P-loop containing nucleotide triphosphate hydrolases"/>
    <property type="match status" value="1"/>
</dbReference>
<dbReference type="GO" id="GO:0016887">
    <property type="term" value="F:ATP hydrolysis activity"/>
    <property type="evidence" value="ECO:0007669"/>
    <property type="project" value="InterPro"/>
</dbReference>
<accession>A0AA87RMD9</accession>
<dbReference type="InterPro" id="IPR003593">
    <property type="entry name" value="AAA+_ATPase"/>
</dbReference>
<proteinExistence type="inferred from homology"/>
<evidence type="ECO:0000256" key="1">
    <source>
        <dbReference type="ARBA" id="ARBA00005417"/>
    </source>
</evidence>
<dbReference type="PANTHER" id="PTHR46743">
    <property type="entry name" value="TEICHOIC ACIDS EXPORT ATP-BINDING PROTEIN TAGH"/>
    <property type="match status" value="1"/>
</dbReference>
<dbReference type="Pfam" id="PF14524">
    <property type="entry name" value="Wzt_C"/>
    <property type="match status" value="1"/>
</dbReference>
<dbReference type="CDD" id="cd03220">
    <property type="entry name" value="ABC_KpsT_Wzt"/>
    <property type="match status" value="1"/>
</dbReference>
<evidence type="ECO:0000313" key="7">
    <source>
        <dbReference type="Proteomes" id="UP000321749"/>
    </source>
</evidence>
<dbReference type="PROSITE" id="PS50893">
    <property type="entry name" value="ABC_TRANSPORTER_2"/>
    <property type="match status" value="1"/>
</dbReference>
<dbReference type="GO" id="GO:0005524">
    <property type="term" value="F:ATP binding"/>
    <property type="evidence" value="ECO:0007669"/>
    <property type="project" value="UniProtKB-KW"/>
</dbReference>
<comment type="caution">
    <text evidence="6">The sequence shown here is derived from an EMBL/GenBank/DDBJ whole genome shotgun (WGS) entry which is preliminary data.</text>
</comment>
<protein>
    <submittedName>
        <fullName evidence="6">ABC transporter</fullName>
    </submittedName>
</protein>
<dbReference type="InterPro" id="IPR027417">
    <property type="entry name" value="P-loop_NTPase"/>
</dbReference>
<organism evidence="6 7">
    <name type="scientific">Agrococcus baldri</name>
    <dbReference type="NCBI Taxonomy" id="153730"/>
    <lineage>
        <taxon>Bacteria</taxon>
        <taxon>Bacillati</taxon>
        <taxon>Actinomycetota</taxon>
        <taxon>Actinomycetes</taxon>
        <taxon>Micrococcales</taxon>
        <taxon>Microbacteriaceae</taxon>
        <taxon>Agrococcus</taxon>
    </lineage>
</organism>
<keyword evidence="7" id="KW-1185">Reference proteome</keyword>
<dbReference type="Pfam" id="PF00005">
    <property type="entry name" value="ABC_tran"/>
    <property type="match status" value="1"/>
</dbReference>
<dbReference type="CDD" id="cd10147">
    <property type="entry name" value="Wzt_C-like"/>
    <property type="match status" value="1"/>
</dbReference>
<keyword evidence="4" id="KW-0067">ATP-binding</keyword>
<evidence type="ECO:0000256" key="4">
    <source>
        <dbReference type="ARBA" id="ARBA00022840"/>
    </source>
</evidence>
<keyword evidence="3" id="KW-0547">Nucleotide-binding</keyword>
<gene>
    <name evidence="6" type="ORF">ABA31_21080</name>
</gene>
<dbReference type="InterPro" id="IPR015860">
    <property type="entry name" value="ABC_transpr_TagH-like"/>
</dbReference>